<feature type="domain" description="HTH luxR-type" evidence="4">
    <location>
        <begin position="181"/>
        <end position="246"/>
    </location>
</feature>
<dbReference type="Pfam" id="PF00196">
    <property type="entry name" value="GerE"/>
    <property type="match status" value="1"/>
</dbReference>
<dbReference type="SMART" id="SM00421">
    <property type="entry name" value="HTH_LUXR"/>
    <property type="match status" value="1"/>
</dbReference>
<dbReference type="PROSITE" id="PS50043">
    <property type="entry name" value="HTH_LUXR_2"/>
    <property type="match status" value="1"/>
</dbReference>
<name>A0A7W7JYE6_9SPHN</name>
<organism evidence="5 6">
    <name type="scientific">Sphingomonas kyeonggiensis</name>
    <dbReference type="NCBI Taxonomy" id="1268553"/>
    <lineage>
        <taxon>Bacteria</taxon>
        <taxon>Pseudomonadati</taxon>
        <taxon>Pseudomonadota</taxon>
        <taxon>Alphaproteobacteria</taxon>
        <taxon>Sphingomonadales</taxon>
        <taxon>Sphingomonadaceae</taxon>
        <taxon>Sphingomonas</taxon>
    </lineage>
</organism>
<comment type="caution">
    <text evidence="5">The sequence shown here is derived from an EMBL/GenBank/DDBJ whole genome shotgun (WGS) entry which is preliminary data.</text>
</comment>
<evidence type="ECO:0000259" key="4">
    <source>
        <dbReference type="PROSITE" id="PS50043"/>
    </source>
</evidence>
<dbReference type="Proteomes" id="UP000575241">
    <property type="component" value="Unassembled WGS sequence"/>
</dbReference>
<keyword evidence="6" id="KW-1185">Reference proteome</keyword>
<evidence type="ECO:0000313" key="6">
    <source>
        <dbReference type="Proteomes" id="UP000575241"/>
    </source>
</evidence>
<dbReference type="InterPro" id="IPR000792">
    <property type="entry name" value="Tscrpt_reg_LuxR_C"/>
</dbReference>
<dbReference type="Pfam" id="PF03472">
    <property type="entry name" value="Autoind_bind"/>
    <property type="match status" value="1"/>
</dbReference>
<dbReference type="SUPFAM" id="SSF46894">
    <property type="entry name" value="C-terminal effector domain of the bipartite response regulators"/>
    <property type="match status" value="1"/>
</dbReference>
<dbReference type="Gene3D" id="3.30.450.80">
    <property type="entry name" value="Transcription factor LuxR-like, autoinducer-binding domain"/>
    <property type="match status" value="1"/>
</dbReference>
<keyword evidence="1" id="KW-0805">Transcription regulation</keyword>
<reference evidence="5 6" key="1">
    <citation type="submission" date="2020-08" db="EMBL/GenBank/DDBJ databases">
        <title>Functional genomics of gut bacteria from endangered species of beetles.</title>
        <authorList>
            <person name="Carlos-Shanley C."/>
        </authorList>
    </citation>
    <scope>NUCLEOTIDE SEQUENCE [LARGE SCALE GENOMIC DNA]</scope>
    <source>
        <strain evidence="5 6">S00224</strain>
    </source>
</reference>
<dbReference type="GO" id="GO:0003677">
    <property type="term" value="F:DNA binding"/>
    <property type="evidence" value="ECO:0007669"/>
    <property type="project" value="UniProtKB-KW"/>
</dbReference>
<evidence type="ECO:0000256" key="3">
    <source>
        <dbReference type="ARBA" id="ARBA00023163"/>
    </source>
</evidence>
<evidence type="ECO:0000256" key="2">
    <source>
        <dbReference type="ARBA" id="ARBA00023125"/>
    </source>
</evidence>
<dbReference type="Gene3D" id="1.10.10.10">
    <property type="entry name" value="Winged helix-like DNA-binding domain superfamily/Winged helix DNA-binding domain"/>
    <property type="match status" value="1"/>
</dbReference>
<dbReference type="SUPFAM" id="SSF75516">
    <property type="entry name" value="Pheromone-binding domain of LuxR-like quorum-sensing transcription factors"/>
    <property type="match status" value="1"/>
</dbReference>
<dbReference type="RefSeq" id="WP_184160942.1">
    <property type="nucleotide sequence ID" value="NZ_JACHLN010000001.1"/>
</dbReference>
<dbReference type="GO" id="GO:0006355">
    <property type="term" value="P:regulation of DNA-templated transcription"/>
    <property type="evidence" value="ECO:0007669"/>
    <property type="project" value="InterPro"/>
</dbReference>
<dbReference type="AlphaFoldDB" id="A0A7W7JYE6"/>
<evidence type="ECO:0000256" key="1">
    <source>
        <dbReference type="ARBA" id="ARBA00023015"/>
    </source>
</evidence>
<dbReference type="InterPro" id="IPR036388">
    <property type="entry name" value="WH-like_DNA-bd_sf"/>
</dbReference>
<sequence length="263" mass="29275">MAGRARLWNECALNLLDDIVRAIRDTEDRAQLRAVTRAFADDLGCRYFAILTHEDLRSPKPGTVDLRDYADGATRRIIAEGRYRRDPVMRGCLFAEAAFLWSNLPAIIELDRHDRLALELGRREGLNEGITVPCARLGACFGSCTFAGLKRVRSAEMLLGPAQTFGTFAFQQARRFAGPAQRGPLPRLEPRHRDCILLAGQGLKDKLIAHRLGLTVRTVESYMRDARRLFGASDRTELLAAAILAGEIATDELRPSRTVDSGR</sequence>
<keyword evidence="2" id="KW-0238">DNA-binding</keyword>
<protein>
    <submittedName>
        <fullName evidence="5">LuxR family quorum-sensing system transcriptional regulator CciR</fullName>
    </submittedName>
</protein>
<dbReference type="InterPro" id="IPR016032">
    <property type="entry name" value="Sig_transdc_resp-reg_C-effctor"/>
</dbReference>
<proteinExistence type="predicted"/>
<dbReference type="InterPro" id="IPR005143">
    <property type="entry name" value="TF_LuxR_autoind-bd_dom"/>
</dbReference>
<accession>A0A7W7JYE6</accession>
<dbReference type="EMBL" id="JACHLN010000001">
    <property type="protein sequence ID" value="MBB4837040.1"/>
    <property type="molecule type" value="Genomic_DNA"/>
</dbReference>
<dbReference type="InterPro" id="IPR036693">
    <property type="entry name" value="TF_LuxR_autoind-bd_dom_sf"/>
</dbReference>
<keyword evidence="3" id="KW-0804">Transcription</keyword>
<evidence type="ECO:0000313" key="5">
    <source>
        <dbReference type="EMBL" id="MBB4837040.1"/>
    </source>
</evidence>
<gene>
    <name evidence="5" type="ORF">HNP52_000091</name>
</gene>